<protein>
    <recommendedName>
        <fullName evidence="11">Pyruvate dehydrogenase E1 component subunit beta</fullName>
        <ecNumber evidence="11">1.2.4.1</ecNumber>
    </recommendedName>
</protein>
<proteinExistence type="predicted"/>
<keyword evidence="3" id="KW-0479">Metal-binding</keyword>
<evidence type="ECO:0000256" key="1">
    <source>
        <dbReference type="ARBA" id="ARBA00001964"/>
    </source>
</evidence>
<dbReference type="Proteomes" id="UP000887565">
    <property type="component" value="Unplaced"/>
</dbReference>
<evidence type="ECO:0000256" key="9">
    <source>
        <dbReference type="ARBA" id="ARBA00023317"/>
    </source>
</evidence>
<name>A0A915K6Q9_ROMCU</name>
<dbReference type="SUPFAM" id="SSF52922">
    <property type="entry name" value="TK C-terminal domain-like"/>
    <property type="match status" value="1"/>
</dbReference>
<keyword evidence="5" id="KW-0630">Potassium</keyword>
<feature type="domain" description="Transketolase-like pyrimidine-binding" evidence="12">
    <location>
        <begin position="40"/>
        <end position="215"/>
    </location>
</feature>
<evidence type="ECO:0000256" key="3">
    <source>
        <dbReference type="ARBA" id="ARBA00022723"/>
    </source>
</evidence>
<dbReference type="SUPFAM" id="SSF52518">
    <property type="entry name" value="Thiamin diphosphate-binding fold (THDP-binding)"/>
    <property type="match status" value="1"/>
</dbReference>
<dbReference type="InterPro" id="IPR033248">
    <property type="entry name" value="Transketolase_C"/>
</dbReference>
<keyword evidence="8" id="KW-0496">Mitochondrion</keyword>
<dbReference type="PANTHER" id="PTHR11624">
    <property type="entry name" value="DEHYDROGENASE RELATED"/>
    <property type="match status" value="1"/>
</dbReference>
<dbReference type="CDD" id="cd07036">
    <property type="entry name" value="TPP_PYR_E1-PDHc-beta_like"/>
    <property type="match status" value="1"/>
</dbReference>
<dbReference type="FunFam" id="3.40.50.920:FF:000001">
    <property type="entry name" value="Pyruvate dehydrogenase E1 beta subunit"/>
    <property type="match status" value="1"/>
</dbReference>
<evidence type="ECO:0000256" key="2">
    <source>
        <dbReference type="ARBA" id="ARBA00004173"/>
    </source>
</evidence>
<evidence type="ECO:0000256" key="11">
    <source>
        <dbReference type="RuleBase" id="RU364074"/>
    </source>
</evidence>
<dbReference type="EC" id="1.2.4.1" evidence="11"/>
<evidence type="ECO:0000256" key="8">
    <source>
        <dbReference type="ARBA" id="ARBA00023128"/>
    </source>
</evidence>
<keyword evidence="7 11" id="KW-0786">Thiamine pyrophosphate</keyword>
<dbReference type="FunFam" id="3.40.50.970:FF:000006">
    <property type="entry name" value="Pyruvate dehydrogenase E1 component subunit beta"/>
    <property type="match status" value="1"/>
</dbReference>
<evidence type="ECO:0000256" key="6">
    <source>
        <dbReference type="ARBA" id="ARBA00023002"/>
    </source>
</evidence>
<dbReference type="Pfam" id="PF02780">
    <property type="entry name" value="Transketolase_C"/>
    <property type="match status" value="1"/>
</dbReference>
<keyword evidence="13" id="KW-1185">Reference proteome</keyword>
<dbReference type="InterPro" id="IPR029061">
    <property type="entry name" value="THDP-binding"/>
</dbReference>
<evidence type="ECO:0000259" key="12">
    <source>
        <dbReference type="SMART" id="SM00861"/>
    </source>
</evidence>
<dbReference type="GO" id="GO:0004739">
    <property type="term" value="F:pyruvate dehydrogenase (acetyl-transferring) activity"/>
    <property type="evidence" value="ECO:0007669"/>
    <property type="project" value="UniProtKB-UniRule"/>
</dbReference>
<dbReference type="GO" id="GO:0006086">
    <property type="term" value="P:pyruvate decarboxylation to acetyl-CoA"/>
    <property type="evidence" value="ECO:0007669"/>
    <property type="project" value="InterPro"/>
</dbReference>
<dbReference type="Pfam" id="PF02779">
    <property type="entry name" value="Transket_pyr"/>
    <property type="match status" value="1"/>
</dbReference>
<dbReference type="AlphaFoldDB" id="A0A915K6Q9"/>
<dbReference type="GO" id="GO:0046872">
    <property type="term" value="F:metal ion binding"/>
    <property type="evidence" value="ECO:0007669"/>
    <property type="project" value="UniProtKB-KW"/>
</dbReference>
<keyword evidence="9 11" id="KW-0670">Pyruvate</keyword>
<comment type="function">
    <text evidence="11">The pyruvate dehydrogenase complex catalyzes the overall conversion of pyruvate to acetyl-CoA and CO2.</text>
</comment>
<dbReference type="NCBIfam" id="NF006667">
    <property type="entry name" value="PRK09212.1"/>
    <property type="match status" value="1"/>
</dbReference>
<organism evidence="13 14">
    <name type="scientific">Romanomermis culicivorax</name>
    <name type="common">Nematode worm</name>
    <dbReference type="NCBI Taxonomy" id="13658"/>
    <lineage>
        <taxon>Eukaryota</taxon>
        <taxon>Metazoa</taxon>
        <taxon>Ecdysozoa</taxon>
        <taxon>Nematoda</taxon>
        <taxon>Enoplea</taxon>
        <taxon>Dorylaimia</taxon>
        <taxon>Mermithida</taxon>
        <taxon>Mermithoidea</taxon>
        <taxon>Mermithidae</taxon>
        <taxon>Romanomermis</taxon>
    </lineage>
</organism>
<keyword evidence="6 11" id="KW-0560">Oxidoreductase</keyword>
<dbReference type="NCBIfam" id="NF008854">
    <property type="entry name" value="PRK11892.1"/>
    <property type="match status" value="1"/>
</dbReference>
<sequence>MMAAFPKLVFKTILNNKRSFISIPDRRSLSFTAPRCAHMMMVREAIVTAQDEEIKHDDRVFLIGEEVAQYDGAYKCSKGLWKKYGDKRVVDTPITEMGFSGVAVGAALGGLRPICEFMTFNFAMQAIDQIVNSAAKVLYMSAGQFNCPIVFRGPNGSAAGVAAQHSQDFSAWYSSVPGLKVVAPYSAEDAKGLLKTAVRDDNPVVILEDELLYGIAFPLSDEAMNENFTIPFGHAKIERTGADVTLVGYSRSVQTCLEAAGHLEKLNVQAEVINLRSLRPMDFETVKNSVLKTHRMVTVENGWSQCNIGAELCARTMESEAFYHLDAPVMRVTGADVPMPFAKHLEHNAIPQVEDVVKTVKYVLNMP</sequence>
<dbReference type="PANTHER" id="PTHR11624:SF96">
    <property type="entry name" value="PYRUVATE DEHYDROGENASE E1 COMPONENT SUBUNIT BETA, MITOCHONDRIAL"/>
    <property type="match status" value="1"/>
</dbReference>
<dbReference type="OMA" id="WYANCPG"/>
<comment type="subcellular location">
    <subcellularLocation>
        <location evidence="2">Mitochondrion</location>
    </subcellularLocation>
</comment>
<dbReference type="WBParaSite" id="nRc.2.0.1.t34426-RA">
    <property type="protein sequence ID" value="nRc.2.0.1.t34426-RA"/>
    <property type="gene ID" value="nRc.2.0.1.g34426"/>
</dbReference>
<comment type="catalytic activity">
    <reaction evidence="10 11">
        <text>N(6)-[(R)-lipoyl]-L-lysyl-[protein] + pyruvate + H(+) = N(6)-[(R)-S(8)-acetyldihydrolipoyl]-L-lysyl-[protein] + CO2</text>
        <dbReference type="Rhea" id="RHEA:19189"/>
        <dbReference type="Rhea" id="RHEA-COMP:10474"/>
        <dbReference type="Rhea" id="RHEA-COMP:10478"/>
        <dbReference type="ChEBI" id="CHEBI:15361"/>
        <dbReference type="ChEBI" id="CHEBI:15378"/>
        <dbReference type="ChEBI" id="CHEBI:16526"/>
        <dbReference type="ChEBI" id="CHEBI:83099"/>
        <dbReference type="ChEBI" id="CHEBI:83111"/>
        <dbReference type="EC" id="1.2.4.1"/>
    </reaction>
</comment>
<dbReference type="InterPro" id="IPR027110">
    <property type="entry name" value="PDHB_mito-type"/>
</dbReference>
<dbReference type="Gene3D" id="3.40.50.920">
    <property type="match status" value="1"/>
</dbReference>
<evidence type="ECO:0000256" key="7">
    <source>
        <dbReference type="ARBA" id="ARBA00023052"/>
    </source>
</evidence>
<dbReference type="Gene3D" id="3.40.50.970">
    <property type="match status" value="1"/>
</dbReference>
<dbReference type="GO" id="GO:0005739">
    <property type="term" value="C:mitochondrion"/>
    <property type="evidence" value="ECO:0007669"/>
    <property type="project" value="UniProtKB-SubCell"/>
</dbReference>
<dbReference type="InterPro" id="IPR005475">
    <property type="entry name" value="Transketolase-like_Pyr-bd"/>
</dbReference>
<evidence type="ECO:0000313" key="13">
    <source>
        <dbReference type="Proteomes" id="UP000887565"/>
    </source>
</evidence>
<evidence type="ECO:0000313" key="14">
    <source>
        <dbReference type="WBParaSite" id="nRc.2.0.1.t34426-RA"/>
    </source>
</evidence>
<keyword evidence="4" id="KW-0809">Transit peptide</keyword>
<dbReference type="SMART" id="SM00861">
    <property type="entry name" value="Transket_pyr"/>
    <property type="match status" value="1"/>
</dbReference>
<comment type="cofactor">
    <cofactor evidence="1 11">
        <name>thiamine diphosphate</name>
        <dbReference type="ChEBI" id="CHEBI:58937"/>
    </cofactor>
</comment>
<evidence type="ECO:0000256" key="5">
    <source>
        <dbReference type="ARBA" id="ARBA00022958"/>
    </source>
</evidence>
<evidence type="ECO:0000256" key="4">
    <source>
        <dbReference type="ARBA" id="ARBA00022946"/>
    </source>
</evidence>
<accession>A0A915K6Q9</accession>
<reference evidence="14" key="1">
    <citation type="submission" date="2022-11" db="UniProtKB">
        <authorList>
            <consortium name="WormBaseParasite"/>
        </authorList>
    </citation>
    <scope>IDENTIFICATION</scope>
</reference>
<dbReference type="InterPro" id="IPR009014">
    <property type="entry name" value="Transketo_C/PFOR_II"/>
</dbReference>
<evidence type="ECO:0000256" key="10">
    <source>
        <dbReference type="ARBA" id="ARBA00051231"/>
    </source>
</evidence>